<accession>A0A9D4DEC0</accession>
<sequence length="62" mass="7326">MLEHPQRDRGEYIDSEYLDLLMYAGTPSERQRLVHRQRVPRPPHVCWNTFREAVVSTKTAST</sequence>
<keyword evidence="2" id="KW-1185">Reference proteome</keyword>
<dbReference type="Proteomes" id="UP000828390">
    <property type="component" value="Unassembled WGS sequence"/>
</dbReference>
<evidence type="ECO:0000313" key="2">
    <source>
        <dbReference type="Proteomes" id="UP000828390"/>
    </source>
</evidence>
<dbReference type="EMBL" id="JAIWYP010000010">
    <property type="protein sequence ID" value="KAH3747366.1"/>
    <property type="molecule type" value="Genomic_DNA"/>
</dbReference>
<gene>
    <name evidence="1" type="ORF">DPMN_181791</name>
</gene>
<reference evidence="1" key="2">
    <citation type="submission" date="2020-11" db="EMBL/GenBank/DDBJ databases">
        <authorList>
            <person name="McCartney M.A."/>
            <person name="Auch B."/>
            <person name="Kono T."/>
            <person name="Mallez S."/>
            <person name="Becker A."/>
            <person name="Gohl D.M."/>
            <person name="Silverstein K.A.T."/>
            <person name="Koren S."/>
            <person name="Bechman K.B."/>
            <person name="Herman A."/>
            <person name="Abrahante J.E."/>
            <person name="Garbe J."/>
        </authorList>
    </citation>
    <scope>NUCLEOTIDE SEQUENCE</scope>
    <source>
        <strain evidence="1">Duluth1</strain>
        <tissue evidence="1">Whole animal</tissue>
    </source>
</reference>
<comment type="caution">
    <text evidence="1">The sequence shown here is derived from an EMBL/GenBank/DDBJ whole genome shotgun (WGS) entry which is preliminary data.</text>
</comment>
<dbReference type="AlphaFoldDB" id="A0A9D4DEC0"/>
<proteinExistence type="predicted"/>
<name>A0A9D4DEC0_DREPO</name>
<reference evidence="1" key="1">
    <citation type="journal article" date="2019" name="bioRxiv">
        <title>The Genome of the Zebra Mussel, Dreissena polymorpha: A Resource for Invasive Species Research.</title>
        <authorList>
            <person name="McCartney M.A."/>
            <person name="Auch B."/>
            <person name="Kono T."/>
            <person name="Mallez S."/>
            <person name="Zhang Y."/>
            <person name="Obille A."/>
            <person name="Becker A."/>
            <person name="Abrahante J.E."/>
            <person name="Garbe J."/>
            <person name="Badalamenti J.P."/>
            <person name="Herman A."/>
            <person name="Mangelson H."/>
            <person name="Liachko I."/>
            <person name="Sullivan S."/>
            <person name="Sone E.D."/>
            <person name="Koren S."/>
            <person name="Silverstein K.A.T."/>
            <person name="Beckman K.B."/>
            <person name="Gohl D.M."/>
        </authorList>
    </citation>
    <scope>NUCLEOTIDE SEQUENCE</scope>
    <source>
        <strain evidence="1">Duluth1</strain>
        <tissue evidence="1">Whole animal</tissue>
    </source>
</reference>
<evidence type="ECO:0000313" key="1">
    <source>
        <dbReference type="EMBL" id="KAH3747366.1"/>
    </source>
</evidence>
<organism evidence="1 2">
    <name type="scientific">Dreissena polymorpha</name>
    <name type="common">Zebra mussel</name>
    <name type="synonym">Mytilus polymorpha</name>
    <dbReference type="NCBI Taxonomy" id="45954"/>
    <lineage>
        <taxon>Eukaryota</taxon>
        <taxon>Metazoa</taxon>
        <taxon>Spiralia</taxon>
        <taxon>Lophotrochozoa</taxon>
        <taxon>Mollusca</taxon>
        <taxon>Bivalvia</taxon>
        <taxon>Autobranchia</taxon>
        <taxon>Heteroconchia</taxon>
        <taxon>Euheterodonta</taxon>
        <taxon>Imparidentia</taxon>
        <taxon>Neoheterodontei</taxon>
        <taxon>Myida</taxon>
        <taxon>Dreissenoidea</taxon>
        <taxon>Dreissenidae</taxon>
        <taxon>Dreissena</taxon>
    </lineage>
</organism>
<protein>
    <submittedName>
        <fullName evidence="1">Uncharacterized protein</fullName>
    </submittedName>
</protein>